<keyword evidence="7" id="KW-1185">Reference proteome</keyword>
<dbReference type="InterPro" id="IPR008978">
    <property type="entry name" value="HSP20-like_chaperone"/>
</dbReference>
<evidence type="ECO:0000256" key="3">
    <source>
        <dbReference type="RuleBase" id="RU003616"/>
    </source>
</evidence>
<dbReference type="InterPro" id="IPR002068">
    <property type="entry name" value="A-crystallin/Hsp20_dom"/>
</dbReference>
<gene>
    <name evidence="6" type="ORF">HYH03_011024</name>
</gene>
<feature type="compositionally biased region" description="Low complexity" evidence="4">
    <location>
        <begin position="144"/>
        <end position="153"/>
    </location>
</feature>
<dbReference type="SUPFAM" id="SSF49764">
    <property type="entry name" value="HSP20-like chaperones"/>
    <property type="match status" value="1"/>
</dbReference>
<sequence>MALTMKMQRTVASSQKSSANQTRSGAPRIVAIPSRPRSAIRPQAFFVGPVVRGSCRSPTYYRAPLSSFGLSDALLADASRWLRESATNASHPVNIQKFDDRYELNTDCPGMADEDVAVEVSPDRVLTIAGSRKTAAKPAPKPDPTTSDSSEPSATPPEKKGEAEAPGPSYSVSYRFQRSFGLPEDADVEGVEASLERGVLSVRIPRKQAEKAQPRRVSIKGAGQGKTAQA</sequence>
<proteinExistence type="inferred from homology"/>
<dbReference type="PANTHER" id="PTHR11527">
    <property type="entry name" value="HEAT-SHOCK PROTEIN 20 FAMILY MEMBER"/>
    <property type="match status" value="1"/>
</dbReference>
<evidence type="ECO:0000256" key="2">
    <source>
        <dbReference type="PROSITE-ProRule" id="PRU00285"/>
    </source>
</evidence>
<comment type="caution">
    <text evidence="6">The sequence shown here is derived from an EMBL/GenBank/DDBJ whole genome shotgun (WGS) entry which is preliminary data.</text>
</comment>
<feature type="region of interest" description="Disordered" evidence="4">
    <location>
        <begin position="1"/>
        <end position="29"/>
    </location>
</feature>
<feature type="region of interest" description="Disordered" evidence="4">
    <location>
        <begin position="204"/>
        <end position="230"/>
    </location>
</feature>
<dbReference type="OrthoDB" id="539111at2759"/>
<dbReference type="Proteomes" id="UP000612055">
    <property type="component" value="Unassembled WGS sequence"/>
</dbReference>
<evidence type="ECO:0000313" key="7">
    <source>
        <dbReference type="Proteomes" id="UP000612055"/>
    </source>
</evidence>
<dbReference type="CDD" id="cd06464">
    <property type="entry name" value="ACD_sHsps-like"/>
    <property type="match status" value="1"/>
</dbReference>
<evidence type="ECO:0000256" key="4">
    <source>
        <dbReference type="SAM" id="MobiDB-lite"/>
    </source>
</evidence>
<dbReference type="EMBL" id="JAEHOE010000060">
    <property type="protein sequence ID" value="KAG2490633.1"/>
    <property type="molecule type" value="Genomic_DNA"/>
</dbReference>
<evidence type="ECO:0000259" key="5">
    <source>
        <dbReference type="PROSITE" id="PS01031"/>
    </source>
</evidence>
<feature type="region of interest" description="Disordered" evidence="4">
    <location>
        <begin position="129"/>
        <end position="170"/>
    </location>
</feature>
<name>A0A836BWY1_9CHLO</name>
<dbReference type="AlphaFoldDB" id="A0A836BWY1"/>
<keyword evidence="1" id="KW-0346">Stress response</keyword>
<evidence type="ECO:0000256" key="1">
    <source>
        <dbReference type="ARBA" id="ARBA00023016"/>
    </source>
</evidence>
<feature type="compositionally biased region" description="Polar residues" evidence="4">
    <location>
        <begin position="10"/>
        <end position="24"/>
    </location>
</feature>
<dbReference type="Pfam" id="PF00011">
    <property type="entry name" value="HSP20"/>
    <property type="match status" value="1"/>
</dbReference>
<accession>A0A836BWY1</accession>
<reference evidence="6" key="1">
    <citation type="journal article" date="2020" name="bioRxiv">
        <title>Comparative genomics of Chlamydomonas.</title>
        <authorList>
            <person name="Craig R.J."/>
            <person name="Hasan A.R."/>
            <person name="Ness R.W."/>
            <person name="Keightley P.D."/>
        </authorList>
    </citation>
    <scope>NUCLEOTIDE SEQUENCE</scope>
    <source>
        <strain evidence="6">CCAP 11/70</strain>
    </source>
</reference>
<comment type="similarity">
    <text evidence="2 3">Belongs to the small heat shock protein (HSP20) family.</text>
</comment>
<protein>
    <recommendedName>
        <fullName evidence="5">SHSP domain-containing protein</fullName>
    </recommendedName>
</protein>
<dbReference type="PROSITE" id="PS01031">
    <property type="entry name" value="SHSP"/>
    <property type="match status" value="1"/>
</dbReference>
<evidence type="ECO:0000313" key="6">
    <source>
        <dbReference type="EMBL" id="KAG2490633.1"/>
    </source>
</evidence>
<organism evidence="6 7">
    <name type="scientific">Edaphochlamys debaryana</name>
    <dbReference type="NCBI Taxonomy" id="47281"/>
    <lineage>
        <taxon>Eukaryota</taxon>
        <taxon>Viridiplantae</taxon>
        <taxon>Chlorophyta</taxon>
        <taxon>core chlorophytes</taxon>
        <taxon>Chlorophyceae</taxon>
        <taxon>CS clade</taxon>
        <taxon>Chlamydomonadales</taxon>
        <taxon>Chlamydomonadales incertae sedis</taxon>
        <taxon>Edaphochlamys</taxon>
    </lineage>
</organism>
<feature type="domain" description="SHSP" evidence="5">
    <location>
        <begin position="84"/>
        <end position="222"/>
    </location>
</feature>
<dbReference type="InterPro" id="IPR031107">
    <property type="entry name" value="Small_HSP"/>
</dbReference>
<dbReference type="Gene3D" id="2.60.40.790">
    <property type="match status" value="1"/>
</dbReference>